<dbReference type="EMBL" id="DVNA01000106">
    <property type="protein sequence ID" value="HIU55039.1"/>
    <property type="molecule type" value="Genomic_DNA"/>
</dbReference>
<dbReference type="Proteomes" id="UP000824112">
    <property type="component" value="Unassembled WGS sequence"/>
</dbReference>
<protein>
    <submittedName>
        <fullName evidence="1">Uncharacterized protein</fullName>
    </submittedName>
</protein>
<evidence type="ECO:0000313" key="1">
    <source>
        <dbReference type="EMBL" id="HIU55039.1"/>
    </source>
</evidence>
<comment type="caution">
    <text evidence="1">The sequence shown here is derived from an EMBL/GenBank/DDBJ whole genome shotgun (WGS) entry which is preliminary data.</text>
</comment>
<proteinExistence type="predicted"/>
<gene>
    <name evidence="1" type="ORF">IAB03_04425</name>
</gene>
<sequence length="235" mass="28063">MPYRRLPNTDSARIRALDAAIETEYIFPVGELALSYRIINEAKSFVEEFRRIHTFYQQSFAEQVKASRKFQEQTRMARMYISHFIQVLNLAAIRKEVKPEQKRLYGLDPYNHTVPDLTNENALLEWGEKIIRGENERIRQGGLPIYNPTIAKIKVHYEIFKESFTNQKILRQNTDGYQRQLVQLRKKADEIILEIWNQAEKKFQEMETEKRIENCKKYGIVYYNRRSEKLPQPND</sequence>
<reference evidence="1" key="2">
    <citation type="journal article" date="2021" name="PeerJ">
        <title>Extensive microbial diversity within the chicken gut microbiome revealed by metagenomics and culture.</title>
        <authorList>
            <person name="Gilroy R."/>
            <person name="Ravi A."/>
            <person name="Getino M."/>
            <person name="Pursley I."/>
            <person name="Horton D.L."/>
            <person name="Alikhan N.F."/>
            <person name="Baker D."/>
            <person name="Gharbi K."/>
            <person name="Hall N."/>
            <person name="Watson M."/>
            <person name="Adriaenssens E.M."/>
            <person name="Foster-Nyarko E."/>
            <person name="Jarju S."/>
            <person name="Secka A."/>
            <person name="Antonio M."/>
            <person name="Oren A."/>
            <person name="Chaudhuri R.R."/>
            <person name="La Ragione R."/>
            <person name="Hildebrand F."/>
            <person name="Pallen M.J."/>
        </authorList>
    </citation>
    <scope>NUCLEOTIDE SEQUENCE</scope>
    <source>
        <strain evidence="1">CHK158-818</strain>
    </source>
</reference>
<accession>A0A9D1SC69</accession>
<name>A0A9D1SC69_9BACT</name>
<dbReference type="AlphaFoldDB" id="A0A9D1SC69"/>
<reference evidence="1" key="1">
    <citation type="submission" date="2020-10" db="EMBL/GenBank/DDBJ databases">
        <authorList>
            <person name="Gilroy R."/>
        </authorList>
    </citation>
    <scope>NUCLEOTIDE SEQUENCE</scope>
    <source>
        <strain evidence="1">CHK158-818</strain>
    </source>
</reference>
<organism evidence="1 2">
    <name type="scientific">Candidatus Gallibacteroides avistercoris</name>
    <dbReference type="NCBI Taxonomy" id="2840833"/>
    <lineage>
        <taxon>Bacteria</taxon>
        <taxon>Pseudomonadati</taxon>
        <taxon>Bacteroidota</taxon>
        <taxon>Bacteroidia</taxon>
        <taxon>Bacteroidales</taxon>
        <taxon>Bacteroidaceae</taxon>
        <taxon>Bacteroidaceae incertae sedis</taxon>
        <taxon>Candidatus Gallibacteroides</taxon>
    </lineage>
</organism>
<evidence type="ECO:0000313" key="2">
    <source>
        <dbReference type="Proteomes" id="UP000824112"/>
    </source>
</evidence>